<name>A0A371HJD3_MUCPR</name>
<sequence>MIATGIGHLAREKRGPNTFEHEGCLVPEGSRGATPSGRGVPHFGHMNANKAKKLEVVDLFDIKQMIEYKIEKVLVDQGTLANILYKNTFWKLELPKSQLEDCPGTLIRFASEQVEICSCV</sequence>
<feature type="non-terminal residue" evidence="1">
    <location>
        <position position="1"/>
    </location>
</feature>
<gene>
    <name evidence="1" type="ORF">CR513_13695</name>
</gene>
<proteinExistence type="predicted"/>
<accession>A0A371HJD3</accession>
<dbReference type="Proteomes" id="UP000257109">
    <property type="component" value="Unassembled WGS sequence"/>
</dbReference>
<keyword evidence="2" id="KW-1185">Reference proteome</keyword>
<dbReference type="EMBL" id="QJKJ01002457">
    <property type="protein sequence ID" value="RDY02802.1"/>
    <property type="molecule type" value="Genomic_DNA"/>
</dbReference>
<comment type="caution">
    <text evidence="1">The sequence shown here is derived from an EMBL/GenBank/DDBJ whole genome shotgun (WGS) entry which is preliminary data.</text>
</comment>
<organism evidence="1 2">
    <name type="scientific">Mucuna pruriens</name>
    <name type="common">Velvet bean</name>
    <name type="synonym">Dolichos pruriens</name>
    <dbReference type="NCBI Taxonomy" id="157652"/>
    <lineage>
        <taxon>Eukaryota</taxon>
        <taxon>Viridiplantae</taxon>
        <taxon>Streptophyta</taxon>
        <taxon>Embryophyta</taxon>
        <taxon>Tracheophyta</taxon>
        <taxon>Spermatophyta</taxon>
        <taxon>Magnoliopsida</taxon>
        <taxon>eudicotyledons</taxon>
        <taxon>Gunneridae</taxon>
        <taxon>Pentapetalae</taxon>
        <taxon>rosids</taxon>
        <taxon>fabids</taxon>
        <taxon>Fabales</taxon>
        <taxon>Fabaceae</taxon>
        <taxon>Papilionoideae</taxon>
        <taxon>50 kb inversion clade</taxon>
        <taxon>NPAAA clade</taxon>
        <taxon>indigoferoid/millettioid clade</taxon>
        <taxon>Phaseoleae</taxon>
        <taxon>Mucuna</taxon>
    </lineage>
</organism>
<protein>
    <submittedName>
        <fullName evidence="1">Uncharacterized protein</fullName>
    </submittedName>
</protein>
<reference evidence="1" key="1">
    <citation type="submission" date="2018-05" db="EMBL/GenBank/DDBJ databases">
        <title>Draft genome of Mucuna pruriens seed.</title>
        <authorList>
            <person name="Nnadi N.E."/>
            <person name="Vos R."/>
            <person name="Hasami M.H."/>
            <person name="Devisetty U.K."/>
            <person name="Aguiy J.C."/>
        </authorList>
    </citation>
    <scope>NUCLEOTIDE SEQUENCE [LARGE SCALE GENOMIC DNA]</scope>
    <source>
        <strain evidence="1">JCA_2017</strain>
    </source>
</reference>
<dbReference type="AlphaFoldDB" id="A0A371HJD3"/>
<dbReference type="OrthoDB" id="1937476at2759"/>
<evidence type="ECO:0000313" key="1">
    <source>
        <dbReference type="EMBL" id="RDY02802.1"/>
    </source>
</evidence>
<evidence type="ECO:0000313" key="2">
    <source>
        <dbReference type="Proteomes" id="UP000257109"/>
    </source>
</evidence>